<protein>
    <submittedName>
        <fullName evidence="1">Uncharacterized protein</fullName>
    </submittedName>
</protein>
<dbReference type="Proteomes" id="UP000092600">
    <property type="component" value="Unassembled WGS sequence"/>
</dbReference>
<evidence type="ECO:0000313" key="2">
    <source>
        <dbReference type="Proteomes" id="UP000092600"/>
    </source>
</evidence>
<gene>
    <name evidence="1" type="ORF">ACMD2_21498</name>
</gene>
<organism evidence="1 2">
    <name type="scientific">Ananas comosus</name>
    <name type="common">Pineapple</name>
    <name type="synonym">Ananas ananas</name>
    <dbReference type="NCBI Taxonomy" id="4615"/>
    <lineage>
        <taxon>Eukaryota</taxon>
        <taxon>Viridiplantae</taxon>
        <taxon>Streptophyta</taxon>
        <taxon>Embryophyta</taxon>
        <taxon>Tracheophyta</taxon>
        <taxon>Spermatophyta</taxon>
        <taxon>Magnoliopsida</taxon>
        <taxon>Liliopsida</taxon>
        <taxon>Poales</taxon>
        <taxon>Bromeliaceae</taxon>
        <taxon>Bromelioideae</taxon>
        <taxon>Ananas</taxon>
    </lineage>
</organism>
<accession>A0A199VBL2</accession>
<name>A0A199VBL2_ANACO</name>
<sequence length="251" mass="27100">MVARVVGVEGLKGLDATAVNVGRPVGVAGLDDEVWVRPPDDDGLRVTTAVDELKPADDVACLEAKLRKSSIPVLCIGVLDAILNKGALPEFEPARQGIDKNGRIYVRNESPKNLNRATLGPSISREEIGPWKREYTITSQKFSLQGLQCHRIAGKEEEEKEGAGLVGGLPGGRSSSSEEWWRRKLLLRSFSLSRLRISRKRASSSSFSFITAPKVLPRVPAPCASDALKLLFISLSSPLVHSLDLSPLAAG</sequence>
<proteinExistence type="predicted"/>
<comment type="caution">
    <text evidence="1">The sequence shown here is derived from an EMBL/GenBank/DDBJ whole genome shotgun (WGS) entry which is preliminary data.</text>
</comment>
<dbReference type="EMBL" id="LSRQ01002462">
    <property type="protein sequence ID" value="OAY74190.1"/>
    <property type="molecule type" value="Genomic_DNA"/>
</dbReference>
<reference evidence="1 2" key="1">
    <citation type="journal article" date="2016" name="DNA Res.">
        <title>The draft genome of MD-2 pineapple using hybrid error correction of long reads.</title>
        <authorList>
            <person name="Redwan R.M."/>
            <person name="Saidin A."/>
            <person name="Kumar S.V."/>
        </authorList>
    </citation>
    <scope>NUCLEOTIDE SEQUENCE [LARGE SCALE GENOMIC DNA]</scope>
    <source>
        <strain evidence="2">cv. MD2</strain>
        <tissue evidence="1">Leaf</tissue>
    </source>
</reference>
<dbReference type="AlphaFoldDB" id="A0A199VBL2"/>
<evidence type="ECO:0000313" key="1">
    <source>
        <dbReference type="EMBL" id="OAY74190.1"/>
    </source>
</evidence>